<accession>A0A9D2FX91</accession>
<feature type="domain" description="SPOR" evidence="1">
    <location>
        <begin position="105"/>
        <end position="186"/>
    </location>
</feature>
<evidence type="ECO:0000313" key="3">
    <source>
        <dbReference type="Proteomes" id="UP000824055"/>
    </source>
</evidence>
<comment type="caution">
    <text evidence="2">The sequence shown here is derived from an EMBL/GenBank/DDBJ whole genome shotgun (WGS) entry which is preliminary data.</text>
</comment>
<dbReference type="InterPro" id="IPR036680">
    <property type="entry name" value="SPOR-like_sf"/>
</dbReference>
<dbReference type="Gene3D" id="3.30.70.1070">
    <property type="entry name" value="Sporulation related repeat"/>
    <property type="match status" value="1"/>
</dbReference>
<dbReference type="GO" id="GO:0042834">
    <property type="term" value="F:peptidoglycan binding"/>
    <property type="evidence" value="ECO:0007669"/>
    <property type="project" value="InterPro"/>
</dbReference>
<sequence>MRPIVIISLMVLCLPVRMKAQNYMEHLREHAAGQGTVTVIQSKEIDELVNGKIPEVVPRPVEKVPESTEKTAPKTVIGYKTHDGKGQTIDADEELDSRKKVMVGSVKVTGYRVQVFAGGNSRADRQKAQRIGNEIKRHFPEYPVYVHFYSPRWICRMGNFRSLDEANAILKEIRELGYRAACVVKGTITVQR</sequence>
<organism evidence="2 3">
    <name type="scientific">Candidatus Prevotella avicola</name>
    <dbReference type="NCBI Taxonomy" id="2838738"/>
    <lineage>
        <taxon>Bacteria</taxon>
        <taxon>Pseudomonadati</taxon>
        <taxon>Bacteroidota</taxon>
        <taxon>Bacteroidia</taxon>
        <taxon>Bacteroidales</taxon>
        <taxon>Prevotellaceae</taxon>
        <taxon>Prevotella</taxon>
    </lineage>
</organism>
<protein>
    <submittedName>
        <fullName evidence="2">SPOR domain-containing protein</fullName>
    </submittedName>
</protein>
<dbReference type="PROSITE" id="PS51724">
    <property type="entry name" value="SPOR"/>
    <property type="match status" value="1"/>
</dbReference>
<dbReference type="EMBL" id="DXBE01000035">
    <property type="protein sequence ID" value="HIZ69133.1"/>
    <property type="molecule type" value="Genomic_DNA"/>
</dbReference>
<dbReference type="InterPro" id="IPR007730">
    <property type="entry name" value="SPOR-like_dom"/>
</dbReference>
<dbReference type="AlphaFoldDB" id="A0A9D2FX91"/>
<dbReference type="SUPFAM" id="SSF110997">
    <property type="entry name" value="Sporulation related repeat"/>
    <property type="match status" value="1"/>
</dbReference>
<dbReference type="Proteomes" id="UP000824055">
    <property type="component" value="Unassembled WGS sequence"/>
</dbReference>
<reference evidence="2" key="2">
    <citation type="submission" date="2021-04" db="EMBL/GenBank/DDBJ databases">
        <authorList>
            <person name="Gilroy R."/>
        </authorList>
    </citation>
    <scope>NUCLEOTIDE SEQUENCE</scope>
    <source>
        <strain evidence="2">ChiHecec3B27-8219</strain>
    </source>
</reference>
<evidence type="ECO:0000313" key="2">
    <source>
        <dbReference type="EMBL" id="HIZ69133.1"/>
    </source>
</evidence>
<name>A0A9D2FX91_9BACT</name>
<dbReference type="Pfam" id="PF05036">
    <property type="entry name" value="SPOR"/>
    <property type="match status" value="1"/>
</dbReference>
<gene>
    <name evidence="2" type="ORF">H9966_04490</name>
</gene>
<reference evidence="2" key="1">
    <citation type="journal article" date="2021" name="PeerJ">
        <title>Extensive microbial diversity within the chicken gut microbiome revealed by metagenomics and culture.</title>
        <authorList>
            <person name="Gilroy R."/>
            <person name="Ravi A."/>
            <person name="Getino M."/>
            <person name="Pursley I."/>
            <person name="Horton D.L."/>
            <person name="Alikhan N.F."/>
            <person name="Baker D."/>
            <person name="Gharbi K."/>
            <person name="Hall N."/>
            <person name="Watson M."/>
            <person name="Adriaenssens E.M."/>
            <person name="Foster-Nyarko E."/>
            <person name="Jarju S."/>
            <person name="Secka A."/>
            <person name="Antonio M."/>
            <person name="Oren A."/>
            <person name="Chaudhuri R.R."/>
            <person name="La Ragione R."/>
            <person name="Hildebrand F."/>
            <person name="Pallen M.J."/>
        </authorList>
    </citation>
    <scope>NUCLEOTIDE SEQUENCE</scope>
    <source>
        <strain evidence="2">ChiHecec3B27-8219</strain>
    </source>
</reference>
<evidence type="ECO:0000259" key="1">
    <source>
        <dbReference type="PROSITE" id="PS51724"/>
    </source>
</evidence>
<proteinExistence type="predicted"/>